<dbReference type="InterPro" id="IPR017981">
    <property type="entry name" value="GPCR_2-like_7TM"/>
</dbReference>
<name>R7UMM7_CAPTE</name>
<evidence type="ECO:0000256" key="4">
    <source>
        <dbReference type="ARBA" id="ARBA00023136"/>
    </source>
</evidence>
<keyword evidence="4 6" id="KW-0472">Membrane</keyword>
<dbReference type="EMBL" id="KB302241">
    <property type="protein sequence ID" value="ELU04502.1"/>
    <property type="molecule type" value="Genomic_DNA"/>
</dbReference>
<organism evidence="8">
    <name type="scientific">Capitella teleta</name>
    <name type="common">Polychaete worm</name>
    <dbReference type="NCBI Taxonomy" id="283909"/>
    <lineage>
        <taxon>Eukaryota</taxon>
        <taxon>Metazoa</taxon>
        <taxon>Spiralia</taxon>
        <taxon>Lophotrochozoa</taxon>
        <taxon>Annelida</taxon>
        <taxon>Polychaeta</taxon>
        <taxon>Sedentaria</taxon>
        <taxon>Scolecida</taxon>
        <taxon>Capitellidae</taxon>
        <taxon>Capitella</taxon>
    </lineage>
</organism>
<dbReference type="AlphaFoldDB" id="R7UMM7"/>
<reference evidence="10" key="1">
    <citation type="submission" date="2012-12" db="EMBL/GenBank/DDBJ databases">
        <authorList>
            <person name="Hellsten U."/>
            <person name="Grimwood J."/>
            <person name="Chapman J.A."/>
            <person name="Shapiro H."/>
            <person name="Aerts A."/>
            <person name="Otillar R.P."/>
            <person name="Terry A.Y."/>
            <person name="Boore J.L."/>
            <person name="Simakov O."/>
            <person name="Marletaz F."/>
            <person name="Cho S.-J."/>
            <person name="Edsinger-Gonzales E."/>
            <person name="Havlak P."/>
            <person name="Kuo D.-H."/>
            <person name="Larsson T."/>
            <person name="Lv J."/>
            <person name="Arendt D."/>
            <person name="Savage R."/>
            <person name="Osoegawa K."/>
            <person name="de Jong P."/>
            <person name="Lindberg D.R."/>
            <person name="Seaver E.C."/>
            <person name="Weisblat D.A."/>
            <person name="Putnam N.H."/>
            <person name="Grigoriev I.V."/>
            <person name="Rokhsar D.S."/>
        </authorList>
    </citation>
    <scope>NUCLEOTIDE SEQUENCE</scope>
    <source>
        <strain evidence="10">I ESC-2004</strain>
    </source>
</reference>
<dbReference type="GO" id="GO:0008528">
    <property type="term" value="F:G protein-coupled peptide receptor activity"/>
    <property type="evidence" value="ECO:0007669"/>
    <property type="project" value="TreeGrafter"/>
</dbReference>
<dbReference type="PANTHER" id="PTHR45620">
    <property type="entry name" value="PDF RECEPTOR-LIKE PROTEIN-RELATED"/>
    <property type="match status" value="1"/>
</dbReference>
<sequence>MSNSKTDELQSKESMSSVVEGEQYCRDSWMPSIKLDHFVPYACAKCFVQVFFDHKPLTMHLPPRPPFHLTHRNDTNLTFPPNPDAPSNNSACTQYLTSKECDTWRQCCQAAQRCCETPEPITEAHRRCTNVGQWAVHPEHGNEVSNYSACFDNKVIAIKINIEILKISLYIDFAGNALSVTFLLAAIVFLTSSRSLRLELKKRISVQLHFSLFIAVLFNGIFTILFHLVYLDAFTNVVNPVHLDNAIWCRLLHTVTKFFKSATFMCMLCEGLYLFRRILNVLQVGLKESLTKYLIIGWVTPFAIVGSYVIVRIALNENEKCWIEENLSHLEFVHIVPNLLSLICNLVFLISIEWMLCTKMRSDTSDKRIEVLRHALRATLSLIPIFGLQFLFIIWRPRYWPPYEIIVAIFTSTQGFLVAVLYCFATQEVKEEMQRIVNTWWRRGSVGGQCSQNVMKMGNLPAKNKTMVSKVRKISCGLFPATCRAFRSRTARRRDSESRGTQMTNAVGSITPPMKSSALLNCEMAIVKKSEETENVTQGVESNEPLLQKHVVQLHPNGRRFSEKTELGLTPIMEVDSSNGSRS</sequence>
<dbReference type="OrthoDB" id="6022368at2759"/>
<dbReference type="InterPro" id="IPR000832">
    <property type="entry name" value="GPCR_2_secretin-like"/>
</dbReference>
<keyword evidence="10" id="KW-1185">Reference proteome</keyword>
<dbReference type="PROSITE" id="PS50261">
    <property type="entry name" value="G_PROTEIN_RECEP_F2_4"/>
    <property type="match status" value="1"/>
</dbReference>
<dbReference type="Pfam" id="PF00002">
    <property type="entry name" value="7tm_2"/>
    <property type="match status" value="1"/>
</dbReference>
<feature type="transmembrane region" description="Helical" evidence="6">
    <location>
        <begin position="295"/>
        <end position="315"/>
    </location>
</feature>
<dbReference type="InterPro" id="IPR050332">
    <property type="entry name" value="GPCR_2"/>
</dbReference>
<reference evidence="8 10" key="2">
    <citation type="journal article" date="2013" name="Nature">
        <title>Insights into bilaterian evolution from three spiralian genomes.</title>
        <authorList>
            <person name="Simakov O."/>
            <person name="Marletaz F."/>
            <person name="Cho S.J."/>
            <person name="Edsinger-Gonzales E."/>
            <person name="Havlak P."/>
            <person name="Hellsten U."/>
            <person name="Kuo D.H."/>
            <person name="Larsson T."/>
            <person name="Lv J."/>
            <person name="Arendt D."/>
            <person name="Savage R."/>
            <person name="Osoegawa K."/>
            <person name="de Jong P."/>
            <person name="Grimwood J."/>
            <person name="Chapman J.A."/>
            <person name="Shapiro H."/>
            <person name="Aerts A."/>
            <person name="Otillar R.P."/>
            <person name="Terry A.Y."/>
            <person name="Boore J.L."/>
            <person name="Grigoriev I.V."/>
            <person name="Lindberg D.R."/>
            <person name="Seaver E.C."/>
            <person name="Weisblat D.A."/>
            <person name="Putnam N.H."/>
            <person name="Rokhsar D.S."/>
        </authorList>
    </citation>
    <scope>NUCLEOTIDE SEQUENCE</scope>
    <source>
        <strain evidence="8 10">I ESC-2004</strain>
    </source>
</reference>
<proteinExistence type="predicted"/>
<feature type="transmembrane region" description="Helical" evidence="6">
    <location>
        <begin position="335"/>
        <end position="357"/>
    </location>
</feature>
<evidence type="ECO:0000256" key="3">
    <source>
        <dbReference type="ARBA" id="ARBA00022989"/>
    </source>
</evidence>
<reference evidence="9" key="3">
    <citation type="submission" date="2015-06" db="UniProtKB">
        <authorList>
            <consortium name="EnsemblMetazoa"/>
        </authorList>
    </citation>
    <scope>IDENTIFICATION</scope>
</reference>
<dbReference type="EMBL" id="AMQN01008130">
    <property type="status" value="NOT_ANNOTATED_CDS"/>
    <property type="molecule type" value="Genomic_DNA"/>
</dbReference>
<feature type="transmembrane region" description="Helical" evidence="6">
    <location>
        <begin position="258"/>
        <end position="275"/>
    </location>
</feature>
<dbReference type="OMA" id="HEIMNAW"/>
<dbReference type="PANTHER" id="PTHR45620:SF42">
    <property type="entry name" value="G-PROTEIN COUPLED RECEPTOR SEB-2"/>
    <property type="match status" value="1"/>
</dbReference>
<keyword evidence="3 6" id="KW-1133">Transmembrane helix</keyword>
<dbReference type="GO" id="GO:0007166">
    <property type="term" value="P:cell surface receptor signaling pathway"/>
    <property type="evidence" value="ECO:0007669"/>
    <property type="project" value="InterPro"/>
</dbReference>
<evidence type="ECO:0000256" key="6">
    <source>
        <dbReference type="SAM" id="Phobius"/>
    </source>
</evidence>
<feature type="region of interest" description="Disordered" evidence="5">
    <location>
        <begin position="490"/>
        <end position="510"/>
    </location>
</feature>
<dbReference type="EnsemblMetazoa" id="CapteT221050">
    <property type="protein sequence ID" value="CapteP221050"/>
    <property type="gene ID" value="CapteG221050"/>
</dbReference>
<dbReference type="STRING" id="283909.R7UMM7"/>
<evidence type="ECO:0000256" key="2">
    <source>
        <dbReference type="ARBA" id="ARBA00022692"/>
    </source>
</evidence>
<evidence type="ECO:0000313" key="9">
    <source>
        <dbReference type="EnsemblMetazoa" id="CapteP221050"/>
    </source>
</evidence>
<dbReference type="Gene3D" id="1.20.1070.10">
    <property type="entry name" value="Rhodopsin 7-helix transmembrane proteins"/>
    <property type="match status" value="1"/>
</dbReference>
<evidence type="ECO:0000256" key="1">
    <source>
        <dbReference type="ARBA" id="ARBA00004141"/>
    </source>
</evidence>
<feature type="transmembrane region" description="Helical" evidence="6">
    <location>
        <begin position="403"/>
        <end position="425"/>
    </location>
</feature>
<evidence type="ECO:0000256" key="5">
    <source>
        <dbReference type="SAM" id="MobiDB-lite"/>
    </source>
</evidence>
<feature type="transmembrane region" description="Helical" evidence="6">
    <location>
        <begin position="210"/>
        <end position="230"/>
    </location>
</feature>
<protein>
    <recommendedName>
        <fullName evidence="7">G-protein coupled receptors family 2 profile 2 domain-containing protein</fullName>
    </recommendedName>
</protein>
<feature type="transmembrane region" description="Helical" evidence="6">
    <location>
        <begin position="169"/>
        <end position="190"/>
    </location>
</feature>
<gene>
    <name evidence="8" type="ORF">CAPTEDRAFT_221050</name>
</gene>
<accession>R7UMM7</accession>
<dbReference type="GO" id="GO:0005886">
    <property type="term" value="C:plasma membrane"/>
    <property type="evidence" value="ECO:0007669"/>
    <property type="project" value="TreeGrafter"/>
</dbReference>
<comment type="subcellular location">
    <subcellularLocation>
        <location evidence="1">Membrane</location>
        <topology evidence="1">Multi-pass membrane protein</topology>
    </subcellularLocation>
</comment>
<keyword evidence="2 6" id="KW-0812">Transmembrane</keyword>
<dbReference type="Proteomes" id="UP000014760">
    <property type="component" value="Unassembled WGS sequence"/>
</dbReference>
<feature type="transmembrane region" description="Helical" evidence="6">
    <location>
        <begin position="378"/>
        <end position="397"/>
    </location>
</feature>
<feature type="domain" description="G-protein coupled receptors family 2 profile 2" evidence="7">
    <location>
        <begin position="168"/>
        <end position="426"/>
    </location>
</feature>
<dbReference type="CDD" id="cd15041">
    <property type="entry name" value="7tmB1_hormone_R"/>
    <property type="match status" value="1"/>
</dbReference>
<dbReference type="PRINTS" id="PR00249">
    <property type="entry name" value="GPCRSECRETIN"/>
</dbReference>
<evidence type="ECO:0000313" key="8">
    <source>
        <dbReference type="EMBL" id="ELU04502.1"/>
    </source>
</evidence>
<evidence type="ECO:0000313" key="10">
    <source>
        <dbReference type="Proteomes" id="UP000014760"/>
    </source>
</evidence>
<dbReference type="HOGENOM" id="CLU_467897_0_0_1"/>
<dbReference type="GO" id="GO:0007188">
    <property type="term" value="P:adenylate cyclase-modulating G protein-coupled receptor signaling pathway"/>
    <property type="evidence" value="ECO:0007669"/>
    <property type="project" value="TreeGrafter"/>
</dbReference>
<evidence type="ECO:0000259" key="7">
    <source>
        <dbReference type="PROSITE" id="PS50261"/>
    </source>
</evidence>